<keyword evidence="1" id="KW-0732">Signal</keyword>
<keyword evidence="3" id="KW-1185">Reference proteome</keyword>
<dbReference type="Proteomes" id="UP001207742">
    <property type="component" value="Unassembled WGS sequence"/>
</dbReference>
<feature type="signal peptide" evidence="1">
    <location>
        <begin position="1"/>
        <end position="28"/>
    </location>
</feature>
<dbReference type="Gene3D" id="2.180.10.10">
    <property type="entry name" value="RHS repeat-associated core"/>
    <property type="match status" value="1"/>
</dbReference>
<feature type="chain" id="PRO_5046979791" description="YD repeat-containing protein" evidence="1">
    <location>
        <begin position="29"/>
        <end position="287"/>
    </location>
</feature>
<accession>A0ABT3IQZ3</accession>
<organism evidence="2 3">
    <name type="scientific">Chitinophaga nivalis</name>
    <dbReference type="NCBI Taxonomy" id="2991709"/>
    <lineage>
        <taxon>Bacteria</taxon>
        <taxon>Pseudomonadati</taxon>
        <taxon>Bacteroidota</taxon>
        <taxon>Chitinophagia</taxon>
        <taxon>Chitinophagales</taxon>
        <taxon>Chitinophagaceae</taxon>
        <taxon>Chitinophaga</taxon>
    </lineage>
</organism>
<comment type="caution">
    <text evidence="2">The sequence shown here is derived from an EMBL/GenBank/DDBJ whole genome shotgun (WGS) entry which is preliminary data.</text>
</comment>
<sequence length="287" mass="32373">MKKTYQSTQVLFLFISLFLTFSACKKNATPLSMSGSTSASNSKASQWLLSKKTTTGPANTAVKTYFYNAQHQLTRSVSSNQDTTTSPFTEYYTYNSNGLLSYITNSRRQDTIFFQYDQQNRLISHSGLGNVSGFPNYFKYYYKANNISGVTYYTNGALFTVSSNHRTEHVYDAAGNIITILKTSVSAIYSFPGQAPDTSLIPIVTRLTYDDRPNVSRSLNINGPGHLAAVDGHSGYYPIFSANNVTDDGFYYYRYTYNKNNLVQSVSRYDKYSNTQISTTRFEYIKI</sequence>
<name>A0ABT3IQZ3_9BACT</name>
<evidence type="ECO:0008006" key="4">
    <source>
        <dbReference type="Google" id="ProtNLM"/>
    </source>
</evidence>
<dbReference type="PROSITE" id="PS51257">
    <property type="entry name" value="PROKAR_LIPOPROTEIN"/>
    <property type="match status" value="1"/>
</dbReference>
<evidence type="ECO:0000256" key="1">
    <source>
        <dbReference type="SAM" id="SignalP"/>
    </source>
</evidence>
<evidence type="ECO:0000313" key="2">
    <source>
        <dbReference type="EMBL" id="MCW3486390.1"/>
    </source>
</evidence>
<evidence type="ECO:0000313" key="3">
    <source>
        <dbReference type="Proteomes" id="UP001207742"/>
    </source>
</evidence>
<dbReference type="EMBL" id="JAPDNS010000002">
    <property type="protein sequence ID" value="MCW3486390.1"/>
    <property type="molecule type" value="Genomic_DNA"/>
</dbReference>
<gene>
    <name evidence="2" type="ORF">OL497_20990</name>
</gene>
<protein>
    <recommendedName>
        <fullName evidence="4">YD repeat-containing protein</fullName>
    </recommendedName>
</protein>
<reference evidence="2 3" key="1">
    <citation type="submission" date="2022-10" db="EMBL/GenBank/DDBJ databases">
        <title>Chitinophaga nivalis PC15 sp. nov., isolated from Pyeongchang county, South Korea.</title>
        <authorList>
            <person name="Trinh H.N."/>
        </authorList>
    </citation>
    <scope>NUCLEOTIDE SEQUENCE [LARGE SCALE GENOMIC DNA]</scope>
    <source>
        <strain evidence="2 3">PC14</strain>
    </source>
</reference>
<proteinExistence type="predicted"/>
<dbReference type="RefSeq" id="WP_264733206.1">
    <property type="nucleotide sequence ID" value="NZ_JAPDNR010000001.1"/>
</dbReference>